<evidence type="ECO:0000313" key="2">
    <source>
        <dbReference type="Proteomes" id="UP000485058"/>
    </source>
</evidence>
<accession>A0A6A0A4N3</accession>
<proteinExistence type="predicted"/>
<evidence type="ECO:0000313" key="1">
    <source>
        <dbReference type="EMBL" id="GFH27438.1"/>
    </source>
</evidence>
<comment type="caution">
    <text evidence="1">The sequence shown here is derived from an EMBL/GenBank/DDBJ whole genome shotgun (WGS) entry which is preliminary data.</text>
</comment>
<name>A0A6A0A4N3_HAELA</name>
<keyword evidence="2" id="KW-1185">Reference proteome</keyword>
<dbReference type="AlphaFoldDB" id="A0A6A0A4N3"/>
<protein>
    <submittedName>
        <fullName evidence="1">Uncharacterized protein</fullName>
    </submittedName>
</protein>
<dbReference type="Proteomes" id="UP000485058">
    <property type="component" value="Unassembled WGS sequence"/>
</dbReference>
<dbReference type="EMBL" id="BLLF01003474">
    <property type="protein sequence ID" value="GFH27438.1"/>
    <property type="molecule type" value="Genomic_DNA"/>
</dbReference>
<gene>
    <name evidence="1" type="ORF">HaLaN_25758</name>
</gene>
<reference evidence="1 2" key="1">
    <citation type="submission" date="2020-02" db="EMBL/GenBank/DDBJ databases">
        <title>Draft genome sequence of Haematococcus lacustris strain NIES-144.</title>
        <authorList>
            <person name="Morimoto D."/>
            <person name="Nakagawa S."/>
            <person name="Yoshida T."/>
            <person name="Sawayama S."/>
        </authorList>
    </citation>
    <scope>NUCLEOTIDE SEQUENCE [LARGE SCALE GENOMIC DNA]</scope>
    <source>
        <strain evidence="1 2">NIES-144</strain>
    </source>
</reference>
<sequence length="96" mass="10320">MGRQRKCRTISSLRSAAMGPGTLYSYPDEPLHICTTGATPGVLKPSPMHAFTHTPSCKEQNICLLDVCDDAHDTIAGHCGQTRLESRASIALTGHK</sequence>
<organism evidence="1 2">
    <name type="scientific">Haematococcus lacustris</name>
    <name type="common">Green alga</name>
    <name type="synonym">Haematococcus pluvialis</name>
    <dbReference type="NCBI Taxonomy" id="44745"/>
    <lineage>
        <taxon>Eukaryota</taxon>
        <taxon>Viridiplantae</taxon>
        <taxon>Chlorophyta</taxon>
        <taxon>core chlorophytes</taxon>
        <taxon>Chlorophyceae</taxon>
        <taxon>CS clade</taxon>
        <taxon>Chlamydomonadales</taxon>
        <taxon>Haematococcaceae</taxon>
        <taxon>Haematococcus</taxon>
    </lineage>
</organism>